<dbReference type="eggNOG" id="COG0457">
    <property type="taxonomic scope" value="Bacteria"/>
</dbReference>
<reference evidence="5 6" key="1">
    <citation type="submission" date="2011-11" db="EMBL/GenBank/DDBJ databases">
        <title>Complete sequence of Granulicella mallensis MP5ACTX8.</title>
        <authorList>
            <consortium name="US DOE Joint Genome Institute"/>
            <person name="Lucas S."/>
            <person name="Copeland A."/>
            <person name="Lapidus A."/>
            <person name="Cheng J.-F."/>
            <person name="Goodwin L."/>
            <person name="Pitluck S."/>
            <person name="Peters L."/>
            <person name="Lu M."/>
            <person name="Detter J.C."/>
            <person name="Han C."/>
            <person name="Tapia R."/>
            <person name="Land M."/>
            <person name="Hauser L."/>
            <person name="Kyrpides N."/>
            <person name="Ivanova N."/>
            <person name="Mikhailova N."/>
            <person name="Pagani I."/>
            <person name="Rawat S."/>
            <person name="Mannisto M."/>
            <person name="Haggblom M."/>
            <person name="Woyke T."/>
        </authorList>
    </citation>
    <scope>NUCLEOTIDE SEQUENCE [LARGE SCALE GENOMIC DNA]</scope>
    <source>
        <strain evidence="6">ATCC BAA-1857 / DSM 23137 / MP5ACTX8</strain>
    </source>
</reference>
<evidence type="ECO:0000256" key="2">
    <source>
        <dbReference type="ARBA" id="ARBA00022803"/>
    </source>
</evidence>
<dbReference type="STRING" id="682795.AciX8_2156"/>
<name>G8NUN3_GRAMM</name>
<keyword evidence="1" id="KW-0677">Repeat</keyword>
<dbReference type="InterPro" id="IPR019734">
    <property type="entry name" value="TPR_rpt"/>
</dbReference>
<dbReference type="InterPro" id="IPR052346">
    <property type="entry name" value="O-mannosyl-transferase_TMTC"/>
</dbReference>
<feature type="repeat" description="TPR" evidence="3">
    <location>
        <begin position="233"/>
        <end position="266"/>
    </location>
</feature>
<evidence type="ECO:0000256" key="1">
    <source>
        <dbReference type="ARBA" id="ARBA00022737"/>
    </source>
</evidence>
<organism evidence="5 6">
    <name type="scientific">Granulicella mallensis (strain ATCC BAA-1857 / DSM 23137 / MP5ACTX8)</name>
    <dbReference type="NCBI Taxonomy" id="682795"/>
    <lineage>
        <taxon>Bacteria</taxon>
        <taxon>Pseudomonadati</taxon>
        <taxon>Acidobacteriota</taxon>
        <taxon>Terriglobia</taxon>
        <taxon>Terriglobales</taxon>
        <taxon>Acidobacteriaceae</taxon>
        <taxon>Granulicella</taxon>
    </lineage>
</organism>
<dbReference type="PROSITE" id="PS50005">
    <property type="entry name" value="TPR"/>
    <property type="match status" value="1"/>
</dbReference>
<dbReference type="Proteomes" id="UP000007113">
    <property type="component" value="Chromosome"/>
</dbReference>
<dbReference type="PANTHER" id="PTHR44227">
    <property type="match status" value="1"/>
</dbReference>
<dbReference type="PANTHER" id="PTHR44227:SF3">
    <property type="entry name" value="PROTEIN O-MANNOSYL-TRANSFERASE TMTC4"/>
    <property type="match status" value="1"/>
</dbReference>
<dbReference type="HOGENOM" id="CLU_007251_1_0_0"/>
<dbReference type="KEGG" id="gma:AciX8_2156"/>
<dbReference type="Pfam" id="PF13429">
    <property type="entry name" value="TPR_15"/>
    <property type="match status" value="1"/>
</dbReference>
<dbReference type="AlphaFoldDB" id="G8NUN3"/>
<dbReference type="EMBL" id="CP003130">
    <property type="protein sequence ID" value="AEU36484.1"/>
    <property type="molecule type" value="Genomic_DNA"/>
</dbReference>
<dbReference type="RefSeq" id="WP_014265362.1">
    <property type="nucleotide sequence ID" value="NC_016631.1"/>
</dbReference>
<evidence type="ECO:0000313" key="5">
    <source>
        <dbReference type="EMBL" id="AEU36484.1"/>
    </source>
</evidence>
<dbReference type="OrthoDB" id="9766710at2"/>
<gene>
    <name evidence="5" type="ordered locus">AciX8_2156</name>
</gene>
<keyword evidence="4" id="KW-0732">Signal</keyword>
<dbReference type="InterPro" id="IPR011990">
    <property type="entry name" value="TPR-like_helical_dom_sf"/>
</dbReference>
<keyword evidence="6" id="KW-1185">Reference proteome</keyword>
<accession>G8NUN3</accession>
<protein>
    <submittedName>
        <fullName evidence="5">TPR repeat-containing protein</fullName>
    </submittedName>
</protein>
<feature type="chain" id="PRO_5003512918" evidence="4">
    <location>
        <begin position="23"/>
        <end position="696"/>
    </location>
</feature>
<feature type="signal peptide" evidence="4">
    <location>
        <begin position="1"/>
        <end position="22"/>
    </location>
</feature>
<sequence length="696" mass="76203" precursor="true">MSPAFRTSLLPLCFTVAFVSFAATGSMLAQNATANAVAPTSTDRSSAYYHYGLAKIYEDEASGNGRQDLATQAIEQYKLALDADPGSRMLQDGLSNLYFKLGRIREAVTAAQDQVAKHPDDADAHMLLGRVYLRSLGDGQSPQSSDMLQMAIKEYEKIAELKPNDLETHLLLGQLYGLNHDSAKAEAQFKAAQQIDGSSEEVVLSMARLYSEQGDLQRAAKVIADVSEDDRSARMDFALAGIYDQLKQPKQAVAAYRATLDQDPDNTDAKRGLANALIANGETDAAAKIFAEIISSDPQDAQSLIREADIQRQQGHYEQALATLKKAGALVSNNLELNYNEALVYDALGRYDEAIKTLKDMLASTEQADGKYDDQARGNRALFLERLAIVYRESNKTQEAVEAYKQIQALGGDFQARGADGLVQAYRDGHQWPEALRAAADAAKAMPTNRDIQLTYASQLGDAGKLDEAIKLANAQLSGKTPGTPEDRIVYFTIADIYSRAKRWKETSAALDKVEALSAKPEDKVFLYSYKATIADKQKMFDEAESEYRKGLAIDPQSAAIQNDYGFMLADRGIRLDEAVTMLKKAVAYDPQNGAFLDSLAWAYYKQGQYALAEDYAQKAVARAGNDPTVLDHLGEIYAKTGKLPQAVVQWQKSLAQYATSLAPEADPSDVEKVQHKLEGARVKLAHANITPENSH</sequence>
<dbReference type="SUPFAM" id="SSF48452">
    <property type="entry name" value="TPR-like"/>
    <property type="match status" value="4"/>
</dbReference>
<dbReference type="Gene3D" id="1.25.40.10">
    <property type="entry name" value="Tetratricopeptide repeat domain"/>
    <property type="match status" value="3"/>
</dbReference>
<evidence type="ECO:0000256" key="3">
    <source>
        <dbReference type="PROSITE-ProRule" id="PRU00339"/>
    </source>
</evidence>
<dbReference type="SMART" id="SM00028">
    <property type="entry name" value="TPR"/>
    <property type="match status" value="14"/>
</dbReference>
<proteinExistence type="predicted"/>
<evidence type="ECO:0000313" key="6">
    <source>
        <dbReference type="Proteomes" id="UP000007113"/>
    </source>
</evidence>
<keyword evidence="2 3" id="KW-0802">TPR repeat</keyword>
<evidence type="ECO:0000256" key="4">
    <source>
        <dbReference type="SAM" id="SignalP"/>
    </source>
</evidence>
<dbReference type="Pfam" id="PF14559">
    <property type="entry name" value="TPR_19"/>
    <property type="match status" value="4"/>
</dbReference>